<evidence type="ECO:0000259" key="8">
    <source>
        <dbReference type="PROSITE" id="PS51755"/>
    </source>
</evidence>
<keyword evidence="3 5" id="KW-0238">DNA-binding</keyword>
<dbReference type="SUPFAM" id="SSF52172">
    <property type="entry name" value="CheY-like"/>
    <property type="match status" value="1"/>
</dbReference>
<dbReference type="GO" id="GO:0006355">
    <property type="term" value="P:regulation of DNA-templated transcription"/>
    <property type="evidence" value="ECO:0007669"/>
    <property type="project" value="InterPro"/>
</dbReference>
<dbReference type="InterPro" id="IPR036388">
    <property type="entry name" value="WH-like_DNA-bd_sf"/>
</dbReference>
<feature type="domain" description="Response regulatory" evidence="7">
    <location>
        <begin position="2"/>
        <end position="117"/>
    </location>
</feature>
<dbReference type="EMBL" id="LRBG01000039">
    <property type="protein sequence ID" value="KXU82301.1"/>
    <property type="molecule type" value="Genomic_DNA"/>
</dbReference>
<sequence length="261" mass="29099">MNILLVEDDPAQAESVEREIRQAGHRVSTVDRGKDAIAFLQVHEVDLVVLDWELPGLSGFEVLYWIRRHLGREPAVLFVTSRLLEVDILQALDAGADDYVLKPFRTQELVARAGALLRRTRRSIKVESAIALGPYLFDVTQRSAFLHGQAIALTEKEFDVAAYLFANAGRVVSKRLLAKLAWGRELDSTSRTIDTHIYRLRRKLSLRPENGVRLVTVYTHGYRLDDVPVSRVGVATSAAGEPADPATQNDRSEEDTPSSVS</sequence>
<dbReference type="GO" id="GO:0005829">
    <property type="term" value="C:cytosol"/>
    <property type="evidence" value="ECO:0007669"/>
    <property type="project" value="TreeGrafter"/>
</dbReference>
<dbReference type="Pfam" id="PF00486">
    <property type="entry name" value="Trans_reg_C"/>
    <property type="match status" value="1"/>
</dbReference>
<keyword evidence="1 4" id="KW-0597">Phosphoprotein</keyword>
<dbReference type="Proteomes" id="UP000075613">
    <property type="component" value="Unassembled WGS sequence"/>
</dbReference>
<dbReference type="SMART" id="SM00862">
    <property type="entry name" value="Trans_reg_C"/>
    <property type="match status" value="1"/>
</dbReference>
<dbReference type="OrthoDB" id="9802426at2"/>
<dbReference type="InterPro" id="IPR011006">
    <property type="entry name" value="CheY-like_superfamily"/>
</dbReference>
<dbReference type="GO" id="GO:0000976">
    <property type="term" value="F:transcription cis-regulatory region binding"/>
    <property type="evidence" value="ECO:0007669"/>
    <property type="project" value="TreeGrafter"/>
</dbReference>
<evidence type="ECO:0000313" key="10">
    <source>
        <dbReference type="Proteomes" id="UP000075613"/>
    </source>
</evidence>
<feature type="region of interest" description="Disordered" evidence="6">
    <location>
        <begin position="235"/>
        <end position="261"/>
    </location>
</feature>
<dbReference type="Pfam" id="PF00072">
    <property type="entry name" value="Response_reg"/>
    <property type="match status" value="1"/>
</dbReference>
<dbReference type="InterPro" id="IPR039420">
    <property type="entry name" value="WalR-like"/>
</dbReference>
<evidence type="ECO:0000313" key="9">
    <source>
        <dbReference type="EMBL" id="KXU82301.1"/>
    </source>
</evidence>
<keyword evidence="10" id="KW-1185">Reference proteome</keyword>
<dbReference type="CDD" id="cd17574">
    <property type="entry name" value="REC_OmpR"/>
    <property type="match status" value="1"/>
</dbReference>
<evidence type="ECO:0000256" key="4">
    <source>
        <dbReference type="PROSITE-ProRule" id="PRU00169"/>
    </source>
</evidence>
<accession>A0A149PB97</accession>
<dbReference type="STRING" id="1399968.CI15_32620"/>
<dbReference type="Gene3D" id="6.10.250.690">
    <property type="match status" value="1"/>
</dbReference>
<feature type="compositionally biased region" description="Acidic residues" evidence="6">
    <location>
        <begin position="252"/>
        <end position="261"/>
    </location>
</feature>
<gene>
    <name evidence="9" type="ORF">CI15_32620</name>
</gene>
<dbReference type="InterPro" id="IPR001789">
    <property type="entry name" value="Sig_transdc_resp-reg_receiver"/>
</dbReference>
<dbReference type="PANTHER" id="PTHR48111:SF40">
    <property type="entry name" value="PHOSPHATE REGULON TRANSCRIPTIONAL REGULATORY PROTEIN PHOB"/>
    <property type="match status" value="1"/>
</dbReference>
<proteinExistence type="predicted"/>
<evidence type="ECO:0000256" key="3">
    <source>
        <dbReference type="ARBA" id="ARBA00023125"/>
    </source>
</evidence>
<dbReference type="AlphaFoldDB" id="A0A149PB97"/>
<keyword evidence="2" id="KW-0902">Two-component regulatory system</keyword>
<name>A0A149PB97_9BURK</name>
<comment type="caution">
    <text evidence="9">The sequence shown here is derived from an EMBL/GenBank/DDBJ whole genome shotgun (WGS) entry which is preliminary data.</text>
</comment>
<feature type="domain" description="OmpR/PhoB-type" evidence="8">
    <location>
        <begin position="127"/>
        <end position="226"/>
    </location>
</feature>
<evidence type="ECO:0000256" key="6">
    <source>
        <dbReference type="SAM" id="MobiDB-lite"/>
    </source>
</evidence>
<dbReference type="Gene3D" id="1.10.10.10">
    <property type="entry name" value="Winged helix-like DNA-binding domain superfamily/Winged helix DNA-binding domain"/>
    <property type="match status" value="1"/>
</dbReference>
<evidence type="ECO:0000256" key="1">
    <source>
        <dbReference type="ARBA" id="ARBA00022553"/>
    </source>
</evidence>
<evidence type="ECO:0000256" key="2">
    <source>
        <dbReference type="ARBA" id="ARBA00023012"/>
    </source>
</evidence>
<evidence type="ECO:0000256" key="5">
    <source>
        <dbReference type="PROSITE-ProRule" id="PRU01091"/>
    </source>
</evidence>
<dbReference type="PROSITE" id="PS50110">
    <property type="entry name" value="RESPONSE_REGULATORY"/>
    <property type="match status" value="1"/>
</dbReference>
<feature type="DNA-binding region" description="OmpR/PhoB-type" evidence="5">
    <location>
        <begin position="127"/>
        <end position="226"/>
    </location>
</feature>
<dbReference type="SMART" id="SM00448">
    <property type="entry name" value="REC"/>
    <property type="match status" value="1"/>
</dbReference>
<dbReference type="Gene3D" id="3.40.50.2300">
    <property type="match status" value="1"/>
</dbReference>
<dbReference type="CDD" id="cd00383">
    <property type="entry name" value="trans_reg_C"/>
    <property type="match status" value="1"/>
</dbReference>
<dbReference type="InterPro" id="IPR001867">
    <property type="entry name" value="OmpR/PhoB-type_DNA-bd"/>
</dbReference>
<dbReference type="GO" id="GO:0032993">
    <property type="term" value="C:protein-DNA complex"/>
    <property type="evidence" value="ECO:0007669"/>
    <property type="project" value="TreeGrafter"/>
</dbReference>
<feature type="modified residue" description="4-aspartylphosphate" evidence="4">
    <location>
        <position position="51"/>
    </location>
</feature>
<dbReference type="GO" id="GO:0000156">
    <property type="term" value="F:phosphorelay response regulator activity"/>
    <property type="evidence" value="ECO:0007669"/>
    <property type="project" value="TreeGrafter"/>
</dbReference>
<dbReference type="PROSITE" id="PS51755">
    <property type="entry name" value="OMPR_PHOB"/>
    <property type="match status" value="1"/>
</dbReference>
<dbReference type="PANTHER" id="PTHR48111">
    <property type="entry name" value="REGULATOR OF RPOS"/>
    <property type="match status" value="1"/>
</dbReference>
<protein>
    <submittedName>
        <fullName evidence="9">Two-component system response regulator</fullName>
    </submittedName>
</protein>
<evidence type="ECO:0000259" key="7">
    <source>
        <dbReference type="PROSITE" id="PS50110"/>
    </source>
</evidence>
<organism evidence="9 10">
    <name type="scientific">Paraburkholderia monticola</name>
    <dbReference type="NCBI Taxonomy" id="1399968"/>
    <lineage>
        <taxon>Bacteria</taxon>
        <taxon>Pseudomonadati</taxon>
        <taxon>Pseudomonadota</taxon>
        <taxon>Betaproteobacteria</taxon>
        <taxon>Burkholderiales</taxon>
        <taxon>Burkholderiaceae</taxon>
        <taxon>Paraburkholderia</taxon>
    </lineage>
</organism>
<reference evidence="9 10" key="1">
    <citation type="journal article" date="2015" name="Int. J. Syst. Evol. Microbiol.">
        <title>Burkholderia monticola sp. nov., isolated from mountain soil.</title>
        <authorList>
            <person name="Baek I."/>
            <person name="Seo B."/>
            <person name="Lee I."/>
            <person name="Yi H."/>
            <person name="Chun J."/>
        </authorList>
    </citation>
    <scope>NUCLEOTIDE SEQUENCE [LARGE SCALE GENOMIC DNA]</scope>
    <source>
        <strain evidence="9 10">JC2948</strain>
    </source>
</reference>